<dbReference type="AlphaFoldDB" id="A0A0E9QDJ5"/>
<reference evidence="1" key="1">
    <citation type="submission" date="2014-11" db="EMBL/GenBank/DDBJ databases">
        <authorList>
            <person name="Amaro Gonzalez C."/>
        </authorList>
    </citation>
    <scope>NUCLEOTIDE SEQUENCE</scope>
</reference>
<name>A0A0E9QDJ5_ANGAN</name>
<sequence>MHSIAAVICNVVSGFALKGPVHPLSGFVKHSIGTALLFL</sequence>
<proteinExistence type="predicted"/>
<accession>A0A0E9QDJ5</accession>
<organism evidence="1">
    <name type="scientific">Anguilla anguilla</name>
    <name type="common">European freshwater eel</name>
    <name type="synonym">Muraena anguilla</name>
    <dbReference type="NCBI Taxonomy" id="7936"/>
    <lineage>
        <taxon>Eukaryota</taxon>
        <taxon>Metazoa</taxon>
        <taxon>Chordata</taxon>
        <taxon>Craniata</taxon>
        <taxon>Vertebrata</taxon>
        <taxon>Euteleostomi</taxon>
        <taxon>Actinopterygii</taxon>
        <taxon>Neopterygii</taxon>
        <taxon>Teleostei</taxon>
        <taxon>Anguilliformes</taxon>
        <taxon>Anguillidae</taxon>
        <taxon>Anguilla</taxon>
    </lineage>
</organism>
<reference evidence="1" key="2">
    <citation type="journal article" date="2015" name="Fish Shellfish Immunol.">
        <title>Early steps in the European eel (Anguilla anguilla)-Vibrio vulnificus interaction in the gills: Role of the RtxA13 toxin.</title>
        <authorList>
            <person name="Callol A."/>
            <person name="Pajuelo D."/>
            <person name="Ebbesson L."/>
            <person name="Teles M."/>
            <person name="MacKenzie S."/>
            <person name="Amaro C."/>
        </authorList>
    </citation>
    <scope>NUCLEOTIDE SEQUENCE</scope>
</reference>
<evidence type="ECO:0000313" key="1">
    <source>
        <dbReference type="EMBL" id="JAH14844.1"/>
    </source>
</evidence>
<dbReference type="EMBL" id="GBXM01093733">
    <property type="protein sequence ID" value="JAH14844.1"/>
    <property type="molecule type" value="Transcribed_RNA"/>
</dbReference>
<protein>
    <submittedName>
        <fullName evidence="1">Uncharacterized protein</fullName>
    </submittedName>
</protein>